<sequence>MKQAKWLMISILIQAIMICLSVTILETKILPFFLGSYLLFVFVLSRITRRKGFVLLVCVVLILALSFLFIGFLNGLDTPQQLIYILRHMFFTLNGVITYFTVYIAKRLEEDNERLKTKVDLLTSYVGDTKLLTEQEFQERMNLILKAMERREESGYLILFSLENIPSHTTATIYDTLTEKALQTFRNDYDLVGRKDDISFMVFLQNTNAVGLNIALDRYAENVKADLEMDVHEIIHEIQALGIAEGQVA</sequence>
<feature type="transmembrane region" description="Helical" evidence="1">
    <location>
        <begin position="30"/>
        <end position="47"/>
    </location>
</feature>
<evidence type="ECO:0000256" key="1">
    <source>
        <dbReference type="SAM" id="Phobius"/>
    </source>
</evidence>
<dbReference type="EMBL" id="FQZV01000062">
    <property type="protein sequence ID" value="SHK00974.1"/>
    <property type="molecule type" value="Genomic_DNA"/>
</dbReference>
<name>A0A1M6NZ92_9FIRM</name>
<dbReference type="Proteomes" id="UP000184536">
    <property type="component" value="Unassembled WGS sequence"/>
</dbReference>
<protein>
    <recommendedName>
        <fullName evidence="4">GGDEF domain-containing protein, diguanylate cyclase (C-di-GMP synthetase) or its enzymatically inactive variants</fullName>
    </recommendedName>
</protein>
<proteinExistence type="predicted"/>
<accession>A0A1M6NZ92</accession>
<feature type="transmembrane region" description="Helical" evidence="1">
    <location>
        <begin position="54"/>
        <end position="73"/>
    </location>
</feature>
<dbReference type="RefSeq" id="WP_110942429.1">
    <property type="nucleotide sequence ID" value="NZ_FQZV01000062.1"/>
</dbReference>
<evidence type="ECO:0000313" key="3">
    <source>
        <dbReference type="Proteomes" id="UP000184536"/>
    </source>
</evidence>
<dbReference type="OrthoDB" id="1952191at2"/>
<keyword evidence="1" id="KW-1133">Transmembrane helix</keyword>
<feature type="transmembrane region" description="Helical" evidence="1">
    <location>
        <begin position="85"/>
        <end position="105"/>
    </location>
</feature>
<evidence type="ECO:0000313" key="2">
    <source>
        <dbReference type="EMBL" id="SHK00974.1"/>
    </source>
</evidence>
<feature type="transmembrane region" description="Helical" evidence="1">
    <location>
        <begin position="7"/>
        <end position="24"/>
    </location>
</feature>
<keyword evidence="1" id="KW-0472">Membrane</keyword>
<keyword evidence="1" id="KW-0812">Transmembrane</keyword>
<keyword evidence="3" id="KW-1185">Reference proteome</keyword>
<organism evidence="2 3">
    <name type="scientific">Geosporobacter subterraneus DSM 17957</name>
    <dbReference type="NCBI Taxonomy" id="1121919"/>
    <lineage>
        <taxon>Bacteria</taxon>
        <taxon>Bacillati</taxon>
        <taxon>Bacillota</taxon>
        <taxon>Clostridia</taxon>
        <taxon>Peptostreptococcales</taxon>
        <taxon>Thermotaleaceae</taxon>
        <taxon>Geosporobacter</taxon>
    </lineage>
</organism>
<reference evidence="3" key="1">
    <citation type="submission" date="2016-11" db="EMBL/GenBank/DDBJ databases">
        <authorList>
            <person name="Varghese N."/>
            <person name="Submissions S."/>
        </authorList>
    </citation>
    <scope>NUCLEOTIDE SEQUENCE [LARGE SCALE GENOMIC DNA]</scope>
    <source>
        <strain evidence="3">DSM 17957</strain>
    </source>
</reference>
<gene>
    <name evidence="2" type="ORF">SAMN02745975_03442</name>
</gene>
<evidence type="ECO:0008006" key="4">
    <source>
        <dbReference type="Google" id="ProtNLM"/>
    </source>
</evidence>
<dbReference type="STRING" id="1121919.SAMN02745975_03442"/>
<dbReference type="AlphaFoldDB" id="A0A1M6NZ92"/>